<dbReference type="InterPro" id="IPR036249">
    <property type="entry name" value="Thioredoxin-like_sf"/>
</dbReference>
<evidence type="ECO:0000259" key="2">
    <source>
        <dbReference type="PROSITE" id="PS50404"/>
    </source>
</evidence>
<dbReference type="GO" id="GO:0004364">
    <property type="term" value="F:glutathione transferase activity"/>
    <property type="evidence" value="ECO:0007669"/>
    <property type="project" value="InterPro"/>
</dbReference>
<dbReference type="Proteomes" id="UP000001861">
    <property type="component" value="Unassembled WGS sequence"/>
</dbReference>
<dbReference type="Pfam" id="PF13410">
    <property type="entry name" value="GST_C_2"/>
    <property type="match status" value="1"/>
</dbReference>
<organism evidence="4 5">
    <name type="scientific">Coprinopsis cinerea (strain Okayama-7 / 130 / ATCC MYA-4618 / FGSC 9003)</name>
    <name type="common">Inky cap fungus</name>
    <name type="synonym">Hormographiella aspergillata</name>
    <dbReference type="NCBI Taxonomy" id="240176"/>
    <lineage>
        <taxon>Eukaryota</taxon>
        <taxon>Fungi</taxon>
        <taxon>Dikarya</taxon>
        <taxon>Basidiomycota</taxon>
        <taxon>Agaricomycotina</taxon>
        <taxon>Agaricomycetes</taxon>
        <taxon>Agaricomycetidae</taxon>
        <taxon>Agaricales</taxon>
        <taxon>Agaricineae</taxon>
        <taxon>Psathyrellaceae</taxon>
        <taxon>Coprinopsis</taxon>
    </lineage>
</organism>
<dbReference type="eggNOG" id="KOG0406">
    <property type="taxonomic scope" value="Eukaryota"/>
</dbReference>
<dbReference type="OMA" id="PDADIHP"/>
<dbReference type="InterPro" id="IPR005442">
    <property type="entry name" value="GST_omega"/>
</dbReference>
<dbReference type="InterPro" id="IPR050983">
    <property type="entry name" value="GST_Omega/HSP26"/>
</dbReference>
<comment type="caution">
    <text evidence="4">The sequence shown here is derived from an EMBL/GenBank/DDBJ whole genome shotgun (WGS) entry which is preliminary data.</text>
</comment>
<dbReference type="InterPro" id="IPR010987">
    <property type="entry name" value="Glutathione-S-Trfase_C-like"/>
</dbReference>
<dbReference type="Gene3D" id="3.40.30.10">
    <property type="entry name" value="Glutaredoxin"/>
    <property type="match status" value="1"/>
</dbReference>
<dbReference type="SUPFAM" id="SSF47616">
    <property type="entry name" value="GST C-terminal domain-like"/>
    <property type="match status" value="1"/>
</dbReference>
<feature type="domain" description="GST N-terminal" evidence="2">
    <location>
        <begin position="27"/>
        <end position="105"/>
    </location>
</feature>
<dbReference type="Pfam" id="PF13409">
    <property type="entry name" value="GST_N_2"/>
    <property type="match status" value="1"/>
</dbReference>
<reference evidence="4 5" key="1">
    <citation type="journal article" date="2010" name="Proc. Natl. Acad. Sci. U.S.A.">
        <title>Insights into evolution of multicellular fungi from the assembled chromosomes of the mushroom Coprinopsis cinerea (Coprinus cinereus).</title>
        <authorList>
            <person name="Stajich J.E."/>
            <person name="Wilke S.K."/>
            <person name="Ahren D."/>
            <person name="Au C.H."/>
            <person name="Birren B.W."/>
            <person name="Borodovsky M."/>
            <person name="Burns C."/>
            <person name="Canback B."/>
            <person name="Casselton L.A."/>
            <person name="Cheng C.K."/>
            <person name="Deng J."/>
            <person name="Dietrich F.S."/>
            <person name="Fargo D.C."/>
            <person name="Farman M.L."/>
            <person name="Gathman A.C."/>
            <person name="Goldberg J."/>
            <person name="Guigo R."/>
            <person name="Hoegger P.J."/>
            <person name="Hooker J.B."/>
            <person name="Huggins A."/>
            <person name="James T.Y."/>
            <person name="Kamada T."/>
            <person name="Kilaru S."/>
            <person name="Kodira C."/>
            <person name="Kues U."/>
            <person name="Kupfer D."/>
            <person name="Kwan H.S."/>
            <person name="Lomsadze A."/>
            <person name="Li W."/>
            <person name="Lilly W.W."/>
            <person name="Ma L.J."/>
            <person name="Mackey A.J."/>
            <person name="Manning G."/>
            <person name="Martin F."/>
            <person name="Muraguchi H."/>
            <person name="Natvig D.O."/>
            <person name="Palmerini H."/>
            <person name="Ramesh M.A."/>
            <person name="Rehmeyer C.J."/>
            <person name="Roe B.A."/>
            <person name="Shenoy N."/>
            <person name="Stanke M."/>
            <person name="Ter-Hovhannisyan V."/>
            <person name="Tunlid A."/>
            <person name="Velagapudi R."/>
            <person name="Vision T.J."/>
            <person name="Zeng Q."/>
            <person name="Zolan M.E."/>
            <person name="Pukkila P.J."/>
        </authorList>
    </citation>
    <scope>NUCLEOTIDE SEQUENCE [LARGE SCALE GENOMIC DNA]</scope>
    <source>
        <strain evidence="5">Okayama-7 / 130 / ATCC MYA-4618 / FGSC 9003</strain>
    </source>
</reference>
<proteinExistence type="predicted"/>
<dbReference type="GO" id="GO:0045174">
    <property type="term" value="F:glutathione dehydrogenase (ascorbate) activity"/>
    <property type="evidence" value="ECO:0007669"/>
    <property type="project" value="UniProtKB-ARBA"/>
</dbReference>
<dbReference type="STRING" id="240176.A8N718"/>
<keyword evidence="1" id="KW-0560">Oxidoreductase</keyword>
<dbReference type="PANTHER" id="PTHR43968">
    <property type="match status" value="1"/>
</dbReference>
<dbReference type="SFLD" id="SFLDS00019">
    <property type="entry name" value="Glutathione_Transferase_(cytos"/>
    <property type="match status" value="1"/>
</dbReference>
<keyword evidence="5" id="KW-1185">Reference proteome</keyword>
<dbReference type="SFLD" id="SFLDG00358">
    <property type="entry name" value="Main_(cytGST)"/>
    <property type="match status" value="1"/>
</dbReference>
<dbReference type="SUPFAM" id="SSF52833">
    <property type="entry name" value="Thioredoxin-like"/>
    <property type="match status" value="1"/>
</dbReference>
<dbReference type="InterPro" id="IPR036282">
    <property type="entry name" value="Glutathione-S-Trfase_C_sf"/>
</dbReference>
<dbReference type="PROSITE" id="PS50404">
    <property type="entry name" value="GST_NTER"/>
    <property type="match status" value="1"/>
</dbReference>
<accession>A8N718</accession>
<dbReference type="InterPro" id="IPR040079">
    <property type="entry name" value="Glutathione_S-Trfase"/>
</dbReference>
<dbReference type="VEuPathDB" id="FungiDB:CC1G_06890"/>
<evidence type="ECO:0000313" key="4">
    <source>
        <dbReference type="EMBL" id="EAU91255.1"/>
    </source>
</evidence>
<dbReference type="InterPro" id="IPR004045">
    <property type="entry name" value="Glutathione_S-Trfase_N"/>
</dbReference>
<evidence type="ECO:0000256" key="1">
    <source>
        <dbReference type="ARBA" id="ARBA00023002"/>
    </source>
</evidence>
<dbReference type="GeneID" id="6007069"/>
<gene>
    <name evidence="4" type="ORF">CC1G_06890</name>
</gene>
<dbReference type="EMBL" id="AACS02000003">
    <property type="protein sequence ID" value="EAU91255.1"/>
    <property type="molecule type" value="Genomic_DNA"/>
</dbReference>
<dbReference type="InParanoid" id="A8N718"/>
<protein>
    <recommendedName>
        <fullName evidence="6">Glutathione-S-transferase</fullName>
    </recommendedName>
</protein>
<dbReference type="PROSITE" id="PS50405">
    <property type="entry name" value="GST_CTER"/>
    <property type="match status" value="1"/>
</dbReference>
<dbReference type="RefSeq" id="XP_001830624.1">
    <property type="nucleotide sequence ID" value="XM_001830572.2"/>
</dbReference>
<dbReference type="KEGG" id="cci:CC1G_06890"/>
<dbReference type="AlphaFoldDB" id="A8N718"/>
<dbReference type="PANTHER" id="PTHR43968:SF6">
    <property type="entry name" value="GLUTATHIONE S-TRANSFERASE OMEGA"/>
    <property type="match status" value="1"/>
</dbReference>
<dbReference type="CDD" id="cd00570">
    <property type="entry name" value="GST_N_family"/>
    <property type="match status" value="1"/>
</dbReference>
<dbReference type="OrthoDB" id="4951845at2759"/>
<dbReference type="PRINTS" id="PR01625">
    <property type="entry name" value="GSTRNSFRASEO"/>
</dbReference>
<name>A8N718_COPC7</name>
<dbReference type="Gene3D" id="1.20.1050.10">
    <property type="match status" value="1"/>
</dbReference>
<evidence type="ECO:0000259" key="3">
    <source>
        <dbReference type="PROSITE" id="PS50405"/>
    </source>
</evidence>
<dbReference type="GO" id="GO:0005737">
    <property type="term" value="C:cytoplasm"/>
    <property type="evidence" value="ECO:0007669"/>
    <property type="project" value="InterPro"/>
</dbReference>
<sequence length="255" mass="29092">MAIPDAQIHPVATGAAAALVEAHQAPQELVFYAGWFCPFVQRTWIALEEKKVPYQYKEVNPYKKEPEFLAINPKGLVPALAYKGRALYESLILCEFLEDAFPNHTKLLPDDPVEKAHARIWIDHLSKTYVPASHRLLQAQTPEKVKEGRDEVVDSLRKFSEQIRGPFFLGETFSLVDVAVAPWIARDYILREHRGFDRKDVGPKWEEYAKLIESRPSVVQTSSDREHLDVIYGRYLRDEAQSEAAKAIRAGRVIP</sequence>
<feature type="domain" description="GST C-terminal" evidence="3">
    <location>
        <begin position="111"/>
        <end position="232"/>
    </location>
</feature>
<evidence type="ECO:0008006" key="6">
    <source>
        <dbReference type="Google" id="ProtNLM"/>
    </source>
</evidence>
<evidence type="ECO:0000313" key="5">
    <source>
        <dbReference type="Proteomes" id="UP000001861"/>
    </source>
</evidence>